<dbReference type="PANTHER" id="PTHR37817">
    <property type="entry name" value="N-ACETYLTRANSFERASE EIS"/>
    <property type="match status" value="1"/>
</dbReference>
<dbReference type="STRING" id="1464123.SAMN05444126_11442"/>
<dbReference type="CDD" id="cd04301">
    <property type="entry name" value="NAT_SF"/>
    <property type="match status" value="1"/>
</dbReference>
<dbReference type="EMBL" id="FOGV01000014">
    <property type="protein sequence ID" value="SES08657.1"/>
    <property type="molecule type" value="Genomic_DNA"/>
</dbReference>
<keyword evidence="3" id="KW-1185">Reference proteome</keyword>
<dbReference type="PROSITE" id="PS51186">
    <property type="entry name" value="GNAT"/>
    <property type="match status" value="1"/>
</dbReference>
<dbReference type="GO" id="GO:0034069">
    <property type="term" value="F:aminoglycoside N-acetyltransferase activity"/>
    <property type="evidence" value="ECO:0007669"/>
    <property type="project" value="TreeGrafter"/>
</dbReference>
<dbReference type="Gene3D" id="3.30.1050.10">
    <property type="entry name" value="SCP2 sterol-binding domain"/>
    <property type="match status" value="1"/>
</dbReference>
<dbReference type="Gene3D" id="3.40.630.30">
    <property type="match status" value="2"/>
</dbReference>
<protein>
    <submittedName>
        <fullName evidence="2">Predicted acetyltransferase</fullName>
    </submittedName>
</protein>
<dbReference type="InterPro" id="IPR036527">
    <property type="entry name" value="SCP2_sterol-bd_dom_sf"/>
</dbReference>
<proteinExistence type="predicted"/>
<dbReference type="InterPro" id="IPR051554">
    <property type="entry name" value="Acetyltransferase_Eis"/>
</dbReference>
<dbReference type="RefSeq" id="WP_093073076.1">
    <property type="nucleotide sequence ID" value="NZ_FOGV01000014.1"/>
</dbReference>
<dbReference type="InterPro" id="IPR000182">
    <property type="entry name" value="GNAT_dom"/>
</dbReference>
<comment type="caution">
    <text evidence="2">The sequence shown here is derived from an EMBL/GenBank/DDBJ whole genome shotgun (WGS) entry which is preliminary data.</text>
</comment>
<dbReference type="InterPro" id="IPR016181">
    <property type="entry name" value="Acyl_CoA_acyltransferase"/>
</dbReference>
<organism evidence="2 3">
    <name type="scientific">Salisediminibacterium halotolerans</name>
    <dbReference type="NCBI Taxonomy" id="517425"/>
    <lineage>
        <taxon>Bacteria</taxon>
        <taxon>Bacillati</taxon>
        <taxon>Bacillota</taxon>
        <taxon>Bacilli</taxon>
        <taxon>Bacillales</taxon>
        <taxon>Bacillaceae</taxon>
        <taxon>Salisediminibacterium</taxon>
    </lineage>
</organism>
<dbReference type="Proteomes" id="UP000199318">
    <property type="component" value="Unassembled WGS sequence"/>
</dbReference>
<gene>
    <name evidence="2" type="ORF">SAMN05444126_11442</name>
</gene>
<name>A0A1H9UHM1_9BACI</name>
<dbReference type="Pfam" id="PF17668">
    <property type="entry name" value="Acetyltransf_17"/>
    <property type="match status" value="1"/>
</dbReference>
<feature type="domain" description="N-acetyltransferase" evidence="1">
    <location>
        <begin position="1"/>
        <end position="141"/>
    </location>
</feature>
<dbReference type="SUPFAM" id="SSF55718">
    <property type="entry name" value="SCP-like"/>
    <property type="match status" value="1"/>
</dbReference>
<dbReference type="OrthoDB" id="9768284at2"/>
<sequence length="399" mass="46194">MNIRQLREDERDESIDLSLFAFQATLTDEEREQRKQQMRPEETWVAEENGALMSKLTLLSFDLYLAGTQIPAGGISGVATWPEHRRGGIVRSLLEHSLKTMRENGQHLALLYPFSVPFYRKFGWEMYADKQTITLKKDQLPERSRFSGRVRRIDQDAEVLAPVYDEWARRYNGIVARDHQWWNRHVFRRKTGTVAVYRNQDGEARGYMIYSTAERTMTIKEWIWLDADARRGLSTFVSNHDSMIDQAVIETNPDGLLPFILPDPGVKREIRSYFMSRIVDLKKFFESVPVNTDALKKPLILHVDDPVCAWNRGIFILKNQCGSLAIEHFEDKPKENTACQHPPKRGVRGEIGSLTAVCLGKLSAQTLFEEEVLKSEDPDAVKMLDQLTDNREPFMYDFF</sequence>
<dbReference type="PANTHER" id="PTHR37817:SF1">
    <property type="entry name" value="N-ACETYLTRANSFERASE EIS"/>
    <property type="match status" value="1"/>
</dbReference>
<evidence type="ECO:0000259" key="1">
    <source>
        <dbReference type="PROSITE" id="PS51186"/>
    </source>
</evidence>
<reference evidence="3" key="1">
    <citation type="submission" date="2016-10" db="EMBL/GenBank/DDBJ databases">
        <authorList>
            <person name="de Groot N.N."/>
        </authorList>
    </citation>
    <scope>NUCLEOTIDE SEQUENCE [LARGE SCALE GENOMIC DNA]</scope>
    <source>
        <strain evidence="3">10nlg</strain>
    </source>
</reference>
<dbReference type="Pfam" id="PF13530">
    <property type="entry name" value="SCP2_2"/>
    <property type="match status" value="1"/>
</dbReference>
<evidence type="ECO:0000313" key="2">
    <source>
        <dbReference type="EMBL" id="SES08657.1"/>
    </source>
</evidence>
<dbReference type="InterPro" id="IPR041380">
    <property type="entry name" value="Acetyltransf_17"/>
</dbReference>
<dbReference type="GO" id="GO:0030649">
    <property type="term" value="P:aminoglycoside antibiotic catabolic process"/>
    <property type="evidence" value="ECO:0007669"/>
    <property type="project" value="TreeGrafter"/>
</dbReference>
<accession>A0A1H9UHM1</accession>
<dbReference type="AlphaFoldDB" id="A0A1H9UHM1"/>
<dbReference type="SUPFAM" id="SSF55729">
    <property type="entry name" value="Acyl-CoA N-acyltransferases (Nat)"/>
    <property type="match status" value="1"/>
</dbReference>
<evidence type="ECO:0000313" key="3">
    <source>
        <dbReference type="Proteomes" id="UP000199318"/>
    </source>
</evidence>
<dbReference type="Pfam" id="PF13527">
    <property type="entry name" value="Acetyltransf_9"/>
    <property type="match status" value="1"/>
</dbReference>
<dbReference type="InterPro" id="IPR025559">
    <property type="entry name" value="Eis_dom"/>
</dbReference>